<name>A0A193FUR3_9BORD</name>
<dbReference type="AlphaFoldDB" id="A0A193FUR3"/>
<dbReference type="InterPro" id="IPR010877">
    <property type="entry name" value="Phage_Mu_Gp46"/>
</dbReference>
<evidence type="ECO:0000313" key="2">
    <source>
        <dbReference type="Proteomes" id="UP000092213"/>
    </source>
</evidence>
<protein>
    <recommendedName>
        <fullName evidence="3">Phage tail protein</fullName>
    </recommendedName>
</protein>
<reference evidence="1 2" key="1">
    <citation type="submission" date="2016-06" db="EMBL/GenBank/DDBJ databases">
        <title>Complete genome sequences of Bordetella bronchialis and Bordetella flabilis.</title>
        <authorList>
            <person name="LiPuma J.J."/>
            <person name="Spilker T."/>
        </authorList>
    </citation>
    <scope>NUCLEOTIDE SEQUENCE [LARGE SCALE GENOMIC DNA]</scope>
    <source>
        <strain evidence="1 2">AU17976</strain>
    </source>
</reference>
<dbReference type="Proteomes" id="UP000092213">
    <property type="component" value="Chromosome"/>
</dbReference>
<dbReference type="RefSeq" id="WP_066668530.1">
    <property type="nucleotide sequence ID" value="NZ_CP016171.1"/>
</dbReference>
<sequence length="150" mass="16298">MSDITIVWDDAASHGDWVLVGADLLVGGDLATAMLISVFSDAMAAPDDVIPDGTGDPRGWWGDQFDADNPIGSKLWLLDRAKQTQDTLNRAYAYLAESLQWLIDDGVVARFDISVEWVRTSFLGAQIVAYAPGGGVLHTGKYLWAWNGIN</sequence>
<accession>A0A193FUR3</accession>
<proteinExistence type="predicted"/>
<dbReference type="STRING" id="463025.BAU08_05865"/>
<gene>
    <name evidence="1" type="ORF">BAU08_05865</name>
</gene>
<evidence type="ECO:0000313" key="1">
    <source>
        <dbReference type="EMBL" id="ANN70921.1"/>
    </source>
</evidence>
<dbReference type="Pfam" id="PF07409">
    <property type="entry name" value="GP46"/>
    <property type="match status" value="1"/>
</dbReference>
<dbReference type="EMBL" id="CP016171">
    <property type="protein sequence ID" value="ANN70921.1"/>
    <property type="molecule type" value="Genomic_DNA"/>
</dbReference>
<evidence type="ECO:0008006" key="3">
    <source>
        <dbReference type="Google" id="ProtNLM"/>
    </source>
</evidence>
<organism evidence="1 2">
    <name type="scientific">Bordetella bronchialis</name>
    <dbReference type="NCBI Taxonomy" id="463025"/>
    <lineage>
        <taxon>Bacteria</taxon>
        <taxon>Pseudomonadati</taxon>
        <taxon>Pseudomonadota</taxon>
        <taxon>Betaproteobacteria</taxon>
        <taxon>Burkholderiales</taxon>
        <taxon>Alcaligenaceae</taxon>
        <taxon>Bordetella</taxon>
    </lineage>
</organism>